<accession>A0A922K6T7</accession>
<sequence length="115" mass="12998">MEGLIPMVFKVIKRSRVRREYRSLSSGSAQGYNIADFYTSDQISHVYTMPSTQKIDDGFNTERNGHRRYNSVGNYGVEFTLPEDKRMEAAAPPAGPNQLVRFRSHRMFSCVSGGA</sequence>
<dbReference type="AlphaFoldDB" id="A0A922K6T7"/>
<gene>
    <name evidence="1" type="ORF">I3842_01G202500</name>
</gene>
<dbReference type="PANTHER" id="PTHR35485">
    <property type="entry name" value="OS01G0888900 PROTEIN"/>
    <property type="match status" value="1"/>
</dbReference>
<reference evidence="1" key="1">
    <citation type="submission" date="2021-01" db="EMBL/GenBank/DDBJ databases">
        <authorList>
            <person name="Lovell J.T."/>
            <person name="Bentley N."/>
            <person name="Bhattarai G."/>
            <person name="Jenkins J.W."/>
            <person name="Sreedasyam A."/>
            <person name="Alarcon Y."/>
            <person name="Bock C."/>
            <person name="Boston L."/>
            <person name="Carlson J."/>
            <person name="Cervantes K."/>
            <person name="Clermont K."/>
            <person name="Krom N."/>
            <person name="Kubenka K."/>
            <person name="Mamidi S."/>
            <person name="Mattison C."/>
            <person name="Monteros M."/>
            <person name="Pisani C."/>
            <person name="Plott C."/>
            <person name="Rajasekar S."/>
            <person name="Rhein H.S."/>
            <person name="Rohla C."/>
            <person name="Song M."/>
            <person name="Hilaire R.S."/>
            <person name="Shu S."/>
            <person name="Wells L."/>
            <person name="Wang X."/>
            <person name="Webber J."/>
            <person name="Heerema R.J."/>
            <person name="Klein P."/>
            <person name="Conner P."/>
            <person name="Grauke L."/>
            <person name="Grimwood J."/>
            <person name="Schmutz J."/>
            <person name="Randall J.J."/>
        </authorList>
    </citation>
    <scope>NUCLEOTIDE SEQUENCE</scope>
    <source>
        <tissue evidence="1">Leaf</tissue>
    </source>
</reference>
<name>A0A922K6T7_CARIL</name>
<evidence type="ECO:0000313" key="2">
    <source>
        <dbReference type="Proteomes" id="UP000811246"/>
    </source>
</evidence>
<protein>
    <submittedName>
        <fullName evidence="1">Uncharacterized protein</fullName>
    </submittedName>
</protein>
<dbReference type="Proteomes" id="UP000811246">
    <property type="component" value="Chromosome 1"/>
</dbReference>
<comment type="caution">
    <text evidence="1">The sequence shown here is derived from an EMBL/GenBank/DDBJ whole genome shotgun (WGS) entry which is preliminary data.</text>
</comment>
<organism evidence="1 2">
    <name type="scientific">Carya illinoinensis</name>
    <name type="common">Pecan</name>
    <dbReference type="NCBI Taxonomy" id="32201"/>
    <lineage>
        <taxon>Eukaryota</taxon>
        <taxon>Viridiplantae</taxon>
        <taxon>Streptophyta</taxon>
        <taxon>Embryophyta</taxon>
        <taxon>Tracheophyta</taxon>
        <taxon>Spermatophyta</taxon>
        <taxon>Magnoliopsida</taxon>
        <taxon>eudicotyledons</taxon>
        <taxon>Gunneridae</taxon>
        <taxon>Pentapetalae</taxon>
        <taxon>rosids</taxon>
        <taxon>fabids</taxon>
        <taxon>Fagales</taxon>
        <taxon>Juglandaceae</taxon>
        <taxon>Carya</taxon>
    </lineage>
</organism>
<dbReference type="PANTHER" id="PTHR35485:SF4">
    <property type="entry name" value="EXPRESSED PROTEIN"/>
    <property type="match status" value="1"/>
</dbReference>
<evidence type="ECO:0000313" key="1">
    <source>
        <dbReference type="EMBL" id="KAG6732950.1"/>
    </source>
</evidence>
<dbReference type="EMBL" id="CM031825">
    <property type="protein sequence ID" value="KAG6732950.1"/>
    <property type="molecule type" value="Genomic_DNA"/>
</dbReference>
<proteinExistence type="predicted"/>